<name>A0A9X3C8V2_9FLAO</name>
<comment type="caution">
    <text evidence="9">The sequence shown here is derived from an EMBL/GenBank/DDBJ whole genome shotgun (WGS) entry which is preliminary data.</text>
</comment>
<dbReference type="PANTHER" id="PTHR42718:SF47">
    <property type="entry name" value="METHYL VIOLOGEN RESISTANCE PROTEIN SMVA"/>
    <property type="match status" value="1"/>
</dbReference>
<feature type="transmembrane region" description="Helical" evidence="7">
    <location>
        <begin position="206"/>
        <end position="228"/>
    </location>
</feature>
<feature type="transmembrane region" description="Helical" evidence="7">
    <location>
        <begin position="307"/>
        <end position="326"/>
    </location>
</feature>
<keyword evidence="3" id="KW-1003">Cell membrane</keyword>
<dbReference type="InterPro" id="IPR036259">
    <property type="entry name" value="MFS_trans_sf"/>
</dbReference>
<dbReference type="GO" id="GO:0022857">
    <property type="term" value="F:transmembrane transporter activity"/>
    <property type="evidence" value="ECO:0007669"/>
    <property type="project" value="InterPro"/>
</dbReference>
<accession>A0A9X3C8V2</accession>
<dbReference type="SUPFAM" id="SSF103473">
    <property type="entry name" value="MFS general substrate transporter"/>
    <property type="match status" value="2"/>
</dbReference>
<feature type="transmembrane region" description="Helical" evidence="7">
    <location>
        <begin position="85"/>
        <end position="108"/>
    </location>
</feature>
<evidence type="ECO:0000259" key="8">
    <source>
        <dbReference type="PROSITE" id="PS50850"/>
    </source>
</evidence>
<feature type="transmembrane region" description="Helical" evidence="7">
    <location>
        <begin position="234"/>
        <end position="252"/>
    </location>
</feature>
<dbReference type="GO" id="GO:0005886">
    <property type="term" value="C:plasma membrane"/>
    <property type="evidence" value="ECO:0007669"/>
    <property type="project" value="UniProtKB-SubCell"/>
</dbReference>
<feature type="transmembrane region" description="Helical" evidence="7">
    <location>
        <begin position="338"/>
        <end position="355"/>
    </location>
</feature>
<evidence type="ECO:0000256" key="7">
    <source>
        <dbReference type="SAM" id="Phobius"/>
    </source>
</evidence>
<dbReference type="EMBL" id="JAOZEV010000010">
    <property type="protein sequence ID" value="MCV9933238.1"/>
    <property type="molecule type" value="Genomic_DNA"/>
</dbReference>
<proteinExistence type="predicted"/>
<dbReference type="PANTHER" id="PTHR42718">
    <property type="entry name" value="MAJOR FACILITATOR SUPERFAMILY MULTIDRUG TRANSPORTER MFSC"/>
    <property type="match status" value="1"/>
</dbReference>
<organism evidence="9 10">
    <name type="scientific">Flavobacterium frigoritolerans</name>
    <dbReference type="NCBI Taxonomy" id="2987686"/>
    <lineage>
        <taxon>Bacteria</taxon>
        <taxon>Pseudomonadati</taxon>
        <taxon>Bacteroidota</taxon>
        <taxon>Flavobacteriia</taxon>
        <taxon>Flavobacteriales</taxon>
        <taxon>Flavobacteriaceae</taxon>
        <taxon>Flavobacterium</taxon>
    </lineage>
</organism>
<evidence type="ECO:0000256" key="3">
    <source>
        <dbReference type="ARBA" id="ARBA00022475"/>
    </source>
</evidence>
<feature type="transmembrane region" description="Helical" evidence="7">
    <location>
        <begin position="406"/>
        <end position="428"/>
    </location>
</feature>
<comment type="subcellular location">
    <subcellularLocation>
        <location evidence="1">Cell membrane</location>
        <topology evidence="1">Multi-pass membrane protein</topology>
    </subcellularLocation>
</comment>
<dbReference type="Pfam" id="PF07690">
    <property type="entry name" value="MFS_1"/>
    <property type="match status" value="1"/>
</dbReference>
<evidence type="ECO:0000256" key="4">
    <source>
        <dbReference type="ARBA" id="ARBA00022692"/>
    </source>
</evidence>
<feature type="transmembrane region" description="Helical" evidence="7">
    <location>
        <begin position="273"/>
        <end position="295"/>
    </location>
</feature>
<dbReference type="AlphaFoldDB" id="A0A9X3C8V2"/>
<dbReference type="RefSeq" id="WP_264287470.1">
    <property type="nucleotide sequence ID" value="NZ_JAOZEV010000010.1"/>
</dbReference>
<feature type="transmembrane region" description="Helical" evidence="7">
    <location>
        <begin position="481"/>
        <end position="501"/>
    </location>
</feature>
<gene>
    <name evidence="9" type="ORF">OIU80_13170</name>
</gene>
<feature type="transmembrane region" description="Helical" evidence="7">
    <location>
        <begin position="20"/>
        <end position="43"/>
    </location>
</feature>
<dbReference type="InterPro" id="IPR020846">
    <property type="entry name" value="MFS_dom"/>
</dbReference>
<evidence type="ECO:0000313" key="10">
    <source>
        <dbReference type="Proteomes" id="UP001151133"/>
    </source>
</evidence>
<evidence type="ECO:0000256" key="6">
    <source>
        <dbReference type="ARBA" id="ARBA00023136"/>
    </source>
</evidence>
<feature type="transmembrane region" description="Helical" evidence="7">
    <location>
        <begin position="172"/>
        <end position="194"/>
    </location>
</feature>
<feature type="transmembrane region" description="Helical" evidence="7">
    <location>
        <begin position="114"/>
        <end position="132"/>
    </location>
</feature>
<feature type="transmembrane region" description="Helical" evidence="7">
    <location>
        <begin position="144"/>
        <end position="166"/>
    </location>
</feature>
<evidence type="ECO:0000256" key="2">
    <source>
        <dbReference type="ARBA" id="ARBA00022448"/>
    </source>
</evidence>
<protein>
    <submittedName>
        <fullName evidence="9">MFS transporter</fullName>
    </submittedName>
</protein>
<keyword evidence="5 7" id="KW-1133">Transmembrane helix</keyword>
<feature type="domain" description="Major facilitator superfamily (MFS) profile" evidence="8">
    <location>
        <begin position="19"/>
        <end position="505"/>
    </location>
</feature>
<evidence type="ECO:0000256" key="5">
    <source>
        <dbReference type="ARBA" id="ARBA00022989"/>
    </source>
</evidence>
<keyword evidence="2" id="KW-0813">Transport</keyword>
<evidence type="ECO:0000256" key="1">
    <source>
        <dbReference type="ARBA" id="ARBA00004651"/>
    </source>
</evidence>
<keyword evidence="10" id="KW-1185">Reference proteome</keyword>
<dbReference type="PRINTS" id="PR01036">
    <property type="entry name" value="TCRTETB"/>
</dbReference>
<evidence type="ECO:0000313" key="9">
    <source>
        <dbReference type="EMBL" id="MCV9933238.1"/>
    </source>
</evidence>
<dbReference type="Proteomes" id="UP001151133">
    <property type="component" value="Unassembled WGS sequence"/>
</dbReference>
<keyword evidence="4 7" id="KW-0812">Transmembrane</keyword>
<dbReference type="Gene3D" id="1.20.1720.10">
    <property type="entry name" value="Multidrug resistance protein D"/>
    <property type="match status" value="1"/>
</dbReference>
<feature type="transmembrane region" description="Helical" evidence="7">
    <location>
        <begin position="55"/>
        <end position="73"/>
    </location>
</feature>
<feature type="transmembrane region" description="Helical" evidence="7">
    <location>
        <begin position="367"/>
        <end position="394"/>
    </location>
</feature>
<reference evidence="9" key="1">
    <citation type="submission" date="2022-10" db="EMBL/GenBank/DDBJ databases">
        <title>Two novel species of Flavobacterium.</title>
        <authorList>
            <person name="Liu Q."/>
            <person name="Xin Y.-H."/>
        </authorList>
    </citation>
    <scope>NUCLEOTIDE SEQUENCE</scope>
    <source>
        <strain evidence="9">LS1R47</strain>
    </source>
</reference>
<dbReference type="InterPro" id="IPR011701">
    <property type="entry name" value="MFS"/>
</dbReference>
<keyword evidence="6 7" id="KW-0472">Membrane</keyword>
<dbReference type="PROSITE" id="PS50850">
    <property type="entry name" value="MFS"/>
    <property type="match status" value="1"/>
</dbReference>
<sequence length="507" mass="54353">MKLEKTSEESINVKNEWLILAIIIVALIPVTIDATILHVAIPTLTLSLGASGNEVLWIIDIYPLIMAGLLLPMGILGDKIGHKKVLLFGLTIFGIASFLAGFSSAPIYLILSRALLALGGSMIMPVTLAIISQTFANEAKRGTALGIWAAVGTAGAAVGPVLGGIIVEHYWWGAVFLINLPLILIVIPLIWIGVPKGISSPDKPWVLIDAALVLVGVILFVYGVKTIFKEDHPLWISIVIGIVGFIFLRLFFKKQKISSSPMIDMELLQDRRILLGMLLCFVPMAVIVGFEFLLAQELQFVHKRSPIDAGLFMLPFVASSAVAGPLTGSILSKIGFKNLIITVLSLSSLSFFMLSQLDFSSFTASLLFWSIVLGFSLGVVLIAGTTAIMSAAPLDKAGMAGSMESISYELGTGLGITFFGIILSQIFIKKFVVSDELLKELPKQVNNSIGDAMIVANELGGEKGEIIKKAAMTAFKDAHDVVLVLAGTVLAILAIILVFILPKEKNN</sequence>
<dbReference type="Gene3D" id="1.20.1250.20">
    <property type="entry name" value="MFS general substrate transporter like domains"/>
    <property type="match status" value="1"/>
</dbReference>
<dbReference type="CDD" id="cd17321">
    <property type="entry name" value="MFS_MMR_MDR_like"/>
    <property type="match status" value="1"/>
</dbReference>